<reference evidence="2" key="1">
    <citation type="submission" date="2019-05" db="EMBL/GenBank/DDBJ databases">
        <title>The de novo reference genome and transcriptome assemblies of the wild tomato species Solanum chilense.</title>
        <authorList>
            <person name="Stam R."/>
            <person name="Nosenko T."/>
            <person name="Hoerger A.C."/>
            <person name="Stephan W."/>
            <person name="Seidel M.A."/>
            <person name="Kuhn J.M.M."/>
            <person name="Haberer G."/>
            <person name="Tellier A."/>
        </authorList>
    </citation>
    <scope>NUCLEOTIDE SEQUENCE</scope>
    <source>
        <tissue evidence="2">Mature leaves</tissue>
    </source>
</reference>
<evidence type="ECO:0000313" key="2">
    <source>
        <dbReference type="EMBL" id="TMW83121.1"/>
    </source>
</evidence>
<proteinExistence type="predicted"/>
<dbReference type="EMBL" id="RXGB01013678">
    <property type="protein sequence ID" value="TMW83121.1"/>
    <property type="molecule type" value="Genomic_DNA"/>
</dbReference>
<sequence>METKPAPPHPALPRPISIPTHNKPKILHKASFECFQPCKVTVRCCTITKQVLNVSASCRM</sequence>
<feature type="region of interest" description="Disordered" evidence="1">
    <location>
        <begin position="1"/>
        <end position="20"/>
    </location>
</feature>
<gene>
    <name evidence="2" type="ORF">EJD97_002868</name>
</gene>
<name>A0A6N2APM6_SOLCI</name>
<accession>A0A6N2APM6</accession>
<organism evidence="2">
    <name type="scientific">Solanum chilense</name>
    <name type="common">Tomato</name>
    <name type="synonym">Lycopersicon chilense</name>
    <dbReference type="NCBI Taxonomy" id="4083"/>
    <lineage>
        <taxon>Eukaryota</taxon>
        <taxon>Viridiplantae</taxon>
        <taxon>Streptophyta</taxon>
        <taxon>Embryophyta</taxon>
        <taxon>Tracheophyta</taxon>
        <taxon>Spermatophyta</taxon>
        <taxon>Magnoliopsida</taxon>
        <taxon>eudicotyledons</taxon>
        <taxon>Gunneridae</taxon>
        <taxon>Pentapetalae</taxon>
        <taxon>asterids</taxon>
        <taxon>lamiids</taxon>
        <taxon>Solanales</taxon>
        <taxon>Solanaceae</taxon>
        <taxon>Solanoideae</taxon>
        <taxon>Solaneae</taxon>
        <taxon>Solanum</taxon>
        <taxon>Solanum subgen. Lycopersicon</taxon>
    </lineage>
</organism>
<protein>
    <submittedName>
        <fullName evidence="2">Uncharacterized protein</fullName>
    </submittedName>
</protein>
<feature type="compositionally biased region" description="Pro residues" evidence="1">
    <location>
        <begin position="1"/>
        <end position="13"/>
    </location>
</feature>
<comment type="caution">
    <text evidence="2">The sequence shown here is derived from an EMBL/GenBank/DDBJ whole genome shotgun (WGS) entry which is preliminary data.</text>
</comment>
<dbReference type="AlphaFoldDB" id="A0A6N2APM6"/>
<evidence type="ECO:0000256" key="1">
    <source>
        <dbReference type="SAM" id="MobiDB-lite"/>
    </source>
</evidence>